<proteinExistence type="predicted"/>
<protein>
    <submittedName>
        <fullName evidence="1">Uncharacterized protein</fullName>
    </submittedName>
</protein>
<accession>A0ABS2NF26</accession>
<evidence type="ECO:0000313" key="2">
    <source>
        <dbReference type="Proteomes" id="UP001646157"/>
    </source>
</evidence>
<gene>
    <name evidence="1" type="ORF">JOC86_002921</name>
</gene>
<organism evidence="1 2">
    <name type="scientific">Rossellomorea pakistanensis</name>
    <dbReference type="NCBI Taxonomy" id="992288"/>
    <lineage>
        <taxon>Bacteria</taxon>
        <taxon>Bacillati</taxon>
        <taxon>Bacillota</taxon>
        <taxon>Bacilli</taxon>
        <taxon>Bacillales</taxon>
        <taxon>Bacillaceae</taxon>
        <taxon>Rossellomorea</taxon>
    </lineage>
</organism>
<dbReference type="EMBL" id="JAFBDZ010000003">
    <property type="protein sequence ID" value="MBM7586369.1"/>
    <property type="molecule type" value="Genomic_DNA"/>
</dbReference>
<comment type="caution">
    <text evidence="1">The sequence shown here is derived from an EMBL/GenBank/DDBJ whole genome shotgun (WGS) entry which is preliminary data.</text>
</comment>
<dbReference type="Proteomes" id="UP001646157">
    <property type="component" value="Unassembled WGS sequence"/>
</dbReference>
<keyword evidence="2" id="KW-1185">Reference proteome</keyword>
<sequence length="33" mass="3921">MQQRKPADGQKDFYINLLLRIRIYKTAGSNYMS</sequence>
<name>A0ABS2NF26_9BACI</name>
<evidence type="ECO:0000313" key="1">
    <source>
        <dbReference type="EMBL" id="MBM7586369.1"/>
    </source>
</evidence>
<reference evidence="1 2" key="1">
    <citation type="submission" date="2021-01" db="EMBL/GenBank/DDBJ databases">
        <title>Genomic Encyclopedia of Type Strains, Phase IV (KMG-IV): sequencing the most valuable type-strain genomes for metagenomic binning, comparative biology and taxonomic classification.</title>
        <authorList>
            <person name="Goeker M."/>
        </authorList>
    </citation>
    <scope>NUCLEOTIDE SEQUENCE [LARGE SCALE GENOMIC DNA]</scope>
    <source>
        <strain evidence="1 2">DSM 24834</strain>
    </source>
</reference>